<keyword evidence="3" id="KW-1185">Reference proteome</keyword>
<keyword evidence="1" id="KW-1133">Transmembrane helix</keyword>
<feature type="transmembrane region" description="Helical" evidence="1">
    <location>
        <begin position="6"/>
        <end position="28"/>
    </location>
</feature>
<sequence>MKEKAIGSITLMSFSLYNAAIKYLYCWIHKNKAEDIRKIKDSYEEVFKIACTRNRIFPFDVFKENNDILNLEILKDLYDMSIEFSNMENHDSCNCDGDKYHCAKKSNDIYNRLRNCDIRLPNILSYAHIKILVVSTSIPIVIILLISFFHFLYMRLIICKFILQNNC</sequence>
<keyword evidence="1" id="KW-0472">Membrane</keyword>
<organism evidence="2 3">
    <name type="scientific">Plasmodium gonderi</name>
    <dbReference type="NCBI Taxonomy" id="77519"/>
    <lineage>
        <taxon>Eukaryota</taxon>
        <taxon>Sar</taxon>
        <taxon>Alveolata</taxon>
        <taxon>Apicomplexa</taxon>
        <taxon>Aconoidasida</taxon>
        <taxon>Haemosporida</taxon>
        <taxon>Plasmodiidae</taxon>
        <taxon>Plasmodium</taxon>
        <taxon>Plasmodium (Plasmodium)</taxon>
    </lineage>
</organism>
<protein>
    <submittedName>
        <fullName evidence="2">Variable surface protein</fullName>
    </submittedName>
</protein>
<dbReference type="RefSeq" id="XP_028546779.1">
    <property type="nucleotide sequence ID" value="XM_028690978.1"/>
</dbReference>
<dbReference type="EMBL" id="BDQF01000163">
    <property type="protein sequence ID" value="GAW84190.1"/>
    <property type="molecule type" value="Genomic_DNA"/>
</dbReference>
<gene>
    <name evidence="2" type="ORF">PGO_001610</name>
</gene>
<accession>A0A1Y1JPL5</accession>
<reference evidence="3" key="1">
    <citation type="submission" date="2017-04" db="EMBL/GenBank/DDBJ databases">
        <title>Plasmodium gonderi genome.</title>
        <authorList>
            <person name="Arisue N."/>
            <person name="Honma H."/>
            <person name="Kawai S."/>
            <person name="Tougan T."/>
            <person name="Tanabe K."/>
            <person name="Horii T."/>
        </authorList>
    </citation>
    <scope>NUCLEOTIDE SEQUENCE [LARGE SCALE GENOMIC DNA]</scope>
    <source>
        <strain evidence="3">ATCC 30045</strain>
    </source>
</reference>
<dbReference type="AlphaFoldDB" id="A0A1Y1JPL5"/>
<evidence type="ECO:0000256" key="1">
    <source>
        <dbReference type="SAM" id="Phobius"/>
    </source>
</evidence>
<evidence type="ECO:0000313" key="3">
    <source>
        <dbReference type="Proteomes" id="UP000195521"/>
    </source>
</evidence>
<feature type="transmembrane region" description="Helical" evidence="1">
    <location>
        <begin position="131"/>
        <end position="153"/>
    </location>
</feature>
<dbReference type="GeneID" id="39744998"/>
<comment type="caution">
    <text evidence="2">The sequence shown here is derived from an EMBL/GenBank/DDBJ whole genome shotgun (WGS) entry which is preliminary data.</text>
</comment>
<keyword evidence="1" id="KW-0812">Transmembrane</keyword>
<dbReference type="Proteomes" id="UP000195521">
    <property type="component" value="Unassembled WGS sequence"/>
</dbReference>
<name>A0A1Y1JPL5_PLAGO</name>
<proteinExistence type="predicted"/>
<evidence type="ECO:0000313" key="2">
    <source>
        <dbReference type="EMBL" id="GAW84190.1"/>
    </source>
</evidence>